<evidence type="ECO:0000313" key="2">
    <source>
        <dbReference type="Proteomes" id="UP000324222"/>
    </source>
</evidence>
<organism evidence="1 2">
    <name type="scientific">Portunus trituberculatus</name>
    <name type="common">Swimming crab</name>
    <name type="synonym">Neptunus trituberculatus</name>
    <dbReference type="NCBI Taxonomy" id="210409"/>
    <lineage>
        <taxon>Eukaryota</taxon>
        <taxon>Metazoa</taxon>
        <taxon>Ecdysozoa</taxon>
        <taxon>Arthropoda</taxon>
        <taxon>Crustacea</taxon>
        <taxon>Multicrustacea</taxon>
        <taxon>Malacostraca</taxon>
        <taxon>Eumalacostraca</taxon>
        <taxon>Eucarida</taxon>
        <taxon>Decapoda</taxon>
        <taxon>Pleocyemata</taxon>
        <taxon>Brachyura</taxon>
        <taxon>Eubrachyura</taxon>
        <taxon>Portunoidea</taxon>
        <taxon>Portunidae</taxon>
        <taxon>Portuninae</taxon>
        <taxon>Portunus</taxon>
    </lineage>
</organism>
<dbReference type="Proteomes" id="UP000324222">
    <property type="component" value="Unassembled WGS sequence"/>
</dbReference>
<sequence>MLVFGVTFTLTRRPAGHSTVTDMPAMITTCLIFRLESCTVMELQFMVCEYCLCARHKPQETR</sequence>
<reference evidence="1 2" key="1">
    <citation type="submission" date="2019-05" db="EMBL/GenBank/DDBJ databases">
        <title>Another draft genome of Portunus trituberculatus and its Hox gene families provides insights of decapod evolution.</title>
        <authorList>
            <person name="Jeong J.-H."/>
            <person name="Song I."/>
            <person name="Kim S."/>
            <person name="Choi T."/>
            <person name="Kim D."/>
            <person name="Ryu S."/>
            <person name="Kim W."/>
        </authorList>
    </citation>
    <scope>NUCLEOTIDE SEQUENCE [LARGE SCALE GENOMIC DNA]</scope>
    <source>
        <tissue evidence="1">Muscle</tissue>
    </source>
</reference>
<dbReference type="AlphaFoldDB" id="A0A5B7J8D7"/>
<evidence type="ECO:0000313" key="1">
    <source>
        <dbReference type="EMBL" id="MPC90945.1"/>
    </source>
</evidence>
<proteinExistence type="predicted"/>
<gene>
    <name evidence="1" type="ORF">E2C01_085949</name>
</gene>
<keyword evidence="2" id="KW-1185">Reference proteome</keyword>
<dbReference type="EMBL" id="VSRR010086070">
    <property type="protein sequence ID" value="MPC90945.1"/>
    <property type="molecule type" value="Genomic_DNA"/>
</dbReference>
<protein>
    <submittedName>
        <fullName evidence="1">Uncharacterized protein</fullName>
    </submittedName>
</protein>
<comment type="caution">
    <text evidence="1">The sequence shown here is derived from an EMBL/GenBank/DDBJ whole genome shotgun (WGS) entry which is preliminary data.</text>
</comment>
<name>A0A5B7J8D7_PORTR</name>
<accession>A0A5B7J8D7</accession>